<keyword evidence="1" id="KW-0472">Membrane</keyword>
<evidence type="ECO:0000313" key="3">
    <source>
        <dbReference type="Proteomes" id="UP000606786"/>
    </source>
</evidence>
<dbReference type="Proteomes" id="UP000606786">
    <property type="component" value="Unassembled WGS sequence"/>
</dbReference>
<reference evidence="2" key="1">
    <citation type="submission" date="2020-11" db="EMBL/GenBank/DDBJ databases">
        <authorList>
            <person name="Whitehead M."/>
        </authorList>
    </citation>
    <scope>NUCLEOTIDE SEQUENCE</scope>
    <source>
        <strain evidence="2">EGII</strain>
    </source>
</reference>
<comment type="caution">
    <text evidence="2">The sequence shown here is derived from an EMBL/GenBank/DDBJ whole genome shotgun (WGS) entry which is preliminary data.</text>
</comment>
<dbReference type="AlphaFoldDB" id="A0A811UIW4"/>
<accession>A0A811UIW4</accession>
<evidence type="ECO:0000256" key="1">
    <source>
        <dbReference type="SAM" id="Phobius"/>
    </source>
</evidence>
<feature type="transmembrane region" description="Helical" evidence="1">
    <location>
        <begin position="114"/>
        <end position="147"/>
    </location>
</feature>
<organism evidence="2 3">
    <name type="scientific">Ceratitis capitata</name>
    <name type="common">Mediterranean fruit fly</name>
    <name type="synonym">Tephritis capitata</name>
    <dbReference type="NCBI Taxonomy" id="7213"/>
    <lineage>
        <taxon>Eukaryota</taxon>
        <taxon>Metazoa</taxon>
        <taxon>Ecdysozoa</taxon>
        <taxon>Arthropoda</taxon>
        <taxon>Hexapoda</taxon>
        <taxon>Insecta</taxon>
        <taxon>Pterygota</taxon>
        <taxon>Neoptera</taxon>
        <taxon>Endopterygota</taxon>
        <taxon>Diptera</taxon>
        <taxon>Brachycera</taxon>
        <taxon>Muscomorpha</taxon>
        <taxon>Tephritoidea</taxon>
        <taxon>Tephritidae</taxon>
        <taxon>Ceratitis</taxon>
        <taxon>Ceratitis</taxon>
    </lineage>
</organism>
<name>A0A811UIW4_CERCA</name>
<proteinExistence type="predicted"/>
<feature type="transmembrane region" description="Helical" evidence="1">
    <location>
        <begin position="153"/>
        <end position="179"/>
    </location>
</feature>
<gene>
    <name evidence="2" type="ORF">CCAP1982_LOCUS7675</name>
</gene>
<keyword evidence="1" id="KW-1133">Transmembrane helix</keyword>
<keyword evidence="3" id="KW-1185">Reference proteome</keyword>
<sequence>MDLTFRIGIRILRTELRLYSLTLTLAQKSMSTSSLISMSPTISPNMCAMCSRFLCCWHSFANVHSPQARQFSHSNGSCGDSCCCYCRVVVFAVVINVILPPCRRYHTTICTRCSLLVFVLLCCHHFSWLLLMQHFVVVLFACIYLRFDNFKSFAIVVCACECSVNVCVCICVIVSVYLLSSPAVCGYEMQIVITTRYADATTNH</sequence>
<keyword evidence="1" id="KW-0812">Transmembrane</keyword>
<evidence type="ECO:0000313" key="2">
    <source>
        <dbReference type="EMBL" id="CAD6999132.1"/>
    </source>
</evidence>
<protein>
    <submittedName>
        <fullName evidence="2">(Mediterranean fruit fly) hypothetical protein</fullName>
    </submittedName>
</protein>
<dbReference type="EMBL" id="CAJHJT010000012">
    <property type="protein sequence ID" value="CAD6999132.1"/>
    <property type="molecule type" value="Genomic_DNA"/>
</dbReference>